<evidence type="ECO:0000256" key="1">
    <source>
        <dbReference type="ARBA" id="ARBA00004271"/>
    </source>
</evidence>
<protein>
    <recommendedName>
        <fullName evidence="12">Germin-like protein</fullName>
    </recommendedName>
</protein>
<dbReference type="PROSITE" id="PS00725">
    <property type="entry name" value="GERMIN"/>
    <property type="match status" value="1"/>
</dbReference>
<dbReference type="GO" id="GO:0010497">
    <property type="term" value="P:plasmodesmata-mediated intercellular transport"/>
    <property type="evidence" value="ECO:0007669"/>
    <property type="project" value="UniProtKB-ARBA"/>
</dbReference>
<evidence type="ECO:0000256" key="8">
    <source>
        <dbReference type="ARBA" id="ARBA00023211"/>
    </source>
</evidence>
<evidence type="ECO:0000313" key="15">
    <source>
        <dbReference type="Proteomes" id="UP000825935"/>
    </source>
</evidence>
<feature type="disulfide bond" evidence="11">
    <location>
        <begin position="40"/>
        <end position="56"/>
    </location>
</feature>
<dbReference type="SMART" id="SM00835">
    <property type="entry name" value="Cupin_1"/>
    <property type="match status" value="1"/>
</dbReference>
<evidence type="ECO:0000313" key="14">
    <source>
        <dbReference type="EMBL" id="KAH7292557.1"/>
    </source>
</evidence>
<feature type="binding site" evidence="10">
    <location>
        <position position="125"/>
    </location>
    <ligand>
        <name>Mn(2+)</name>
        <dbReference type="ChEBI" id="CHEBI:29035"/>
    </ligand>
</feature>
<keyword evidence="5 9" id="KW-0479">Metal-binding</keyword>
<comment type="caution">
    <text evidence="14">The sequence shown here is derived from an EMBL/GenBank/DDBJ whole genome shotgun (WGS) entry which is preliminary data.</text>
</comment>
<evidence type="ECO:0000256" key="3">
    <source>
        <dbReference type="ARBA" id="ARBA00022523"/>
    </source>
</evidence>
<dbReference type="InterPro" id="IPR014710">
    <property type="entry name" value="RmlC-like_jellyroll"/>
</dbReference>
<keyword evidence="8 9" id="KW-0464">Manganese</keyword>
<dbReference type="InterPro" id="IPR011051">
    <property type="entry name" value="RmlC_Cupin_sf"/>
</dbReference>
<dbReference type="FunFam" id="2.60.120.10:FF:000025">
    <property type="entry name" value="germin-like protein subfamily 2 member 1"/>
    <property type="match status" value="1"/>
</dbReference>
<name>A0A8T2R9H3_CERRI</name>
<evidence type="ECO:0000256" key="12">
    <source>
        <dbReference type="RuleBase" id="RU366015"/>
    </source>
</evidence>
<feature type="binding site" evidence="10">
    <location>
        <position position="120"/>
    </location>
    <ligand>
        <name>Mn(2+)</name>
        <dbReference type="ChEBI" id="CHEBI:29035"/>
    </ligand>
</feature>
<dbReference type="OMA" id="ANAMTFP"/>
<reference evidence="14" key="1">
    <citation type="submission" date="2021-08" db="EMBL/GenBank/DDBJ databases">
        <title>WGS assembly of Ceratopteris richardii.</title>
        <authorList>
            <person name="Marchant D.B."/>
            <person name="Chen G."/>
            <person name="Jenkins J."/>
            <person name="Shu S."/>
            <person name="Leebens-Mack J."/>
            <person name="Grimwood J."/>
            <person name="Schmutz J."/>
            <person name="Soltis P."/>
            <person name="Soltis D."/>
            <person name="Chen Z.-H."/>
        </authorList>
    </citation>
    <scope>NUCLEOTIDE SEQUENCE</scope>
    <source>
        <strain evidence="14">Whitten #5841</strain>
        <tissue evidence="14">Leaf</tissue>
    </source>
</reference>
<evidence type="ECO:0000256" key="2">
    <source>
        <dbReference type="ARBA" id="ARBA00007456"/>
    </source>
</evidence>
<feature type="chain" id="PRO_5035960000" description="Germin-like protein" evidence="12">
    <location>
        <begin position="31"/>
        <end position="227"/>
    </location>
</feature>
<dbReference type="PRINTS" id="PR00325">
    <property type="entry name" value="GERMIN"/>
</dbReference>
<dbReference type="InterPro" id="IPR001929">
    <property type="entry name" value="Germin"/>
</dbReference>
<dbReference type="Proteomes" id="UP000825935">
    <property type="component" value="Chromosome 29"/>
</dbReference>
<keyword evidence="7 11" id="KW-1015">Disulfide bond</keyword>
<dbReference type="GO" id="GO:0048046">
    <property type="term" value="C:apoplast"/>
    <property type="evidence" value="ECO:0007669"/>
    <property type="project" value="UniProtKB-SubCell"/>
</dbReference>
<sequence>MVISPKVIMVSGGVLNIMLCLAHFQWVIHAADQDPLQDFCVADLDSMQVTLNGFPCKPSNDVNSTSFASTLLRLPMGENMALGSAVNLANAMTFPALNTQGLSIARTDFRPRGLVPPHAHPRASEILFVTRGTLLVGFVSTSRQLFMQVLREGDLFVFPRALPHFQFNVDEHLPALSISSFNSQNPGVYELAASLLSTQPLLPIQVLQIALGIHDQQELDRLISNAP</sequence>
<comment type="similarity">
    <text evidence="2 12">Belongs to the germin family.</text>
</comment>
<feature type="binding site" evidence="10">
    <location>
        <position position="164"/>
    </location>
    <ligand>
        <name>Mn(2+)</name>
        <dbReference type="ChEBI" id="CHEBI:29035"/>
    </ligand>
</feature>
<dbReference type="GO" id="GO:0009506">
    <property type="term" value="C:plasmodesma"/>
    <property type="evidence" value="ECO:0007669"/>
    <property type="project" value="UniProtKB-ARBA"/>
</dbReference>
<dbReference type="EMBL" id="CM035434">
    <property type="protein sequence ID" value="KAH7292557.1"/>
    <property type="molecule type" value="Genomic_DNA"/>
</dbReference>
<accession>A0A8T2R9H3</accession>
<dbReference type="PANTHER" id="PTHR31238">
    <property type="entry name" value="GERMIN-LIKE PROTEIN SUBFAMILY 3 MEMBER 3"/>
    <property type="match status" value="1"/>
</dbReference>
<evidence type="ECO:0000259" key="13">
    <source>
        <dbReference type="SMART" id="SM00835"/>
    </source>
</evidence>
<keyword evidence="4 12" id="KW-0964">Secreted</keyword>
<evidence type="ECO:0000256" key="11">
    <source>
        <dbReference type="PIRSR" id="PIRSR601929-3"/>
    </source>
</evidence>
<evidence type="ECO:0000256" key="9">
    <source>
        <dbReference type="PIRSR" id="PIRSR601929-1"/>
    </source>
</evidence>
<dbReference type="Gene3D" id="2.60.120.10">
    <property type="entry name" value="Jelly Rolls"/>
    <property type="match status" value="1"/>
</dbReference>
<proteinExistence type="inferred from homology"/>
<keyword evidence="15" id="KW-1185">Reference proteome</keyword>
<keyword evidence="6 12" id="KW-0732">Signal</keyword>
<dbReference type="AlphaFoldDB" id="A0A8T2R9H3"/>
<feature type="binding site" evidence="9">
    <location>
        <position position="120"/>
    </location>
    <ligand>
        <name>oxalate</name>
        <dbReference type="ChEBI" id="CHEBI:30623"/>
    </ligand>
</feature>
<dbReference type="InterPro" id="IPR019780">
    <property type="entry name" value="Germin_Mn-BS"/>
</dbReference>
<evidence type="ECO:0000256" key="6">
    <source>
        <dbReference type="ARBA" id="ARBA00022729"/>
    </source>
</evidence>
<feature type="signal peptide" evidence="12">
    <location>
        <begin position="1"/>
        <end position="30"/>
    </location>
</feature>
<dbReference type="OrthoDB" id="1921208at2759"/>
<evidence type="ECO:0000256" key="5">
    <source>
        <dbReference type="ARBA" id="ARBA00022723"/>
    </source>
</evidence>
<dbReference type="GO" id="GO:0030145">
    <property type="term" value="F:manganese ion binding"/>
    <property type="evidence" value="ECO:0007669"/>
    <property type="project" value="UniProtKB-UniRule"/>
</dbReference>
<evidence type="ECO:0000256" key="4">
    <source>
        <dbReference type="ARBA" id="ARBA00022525"/>
    </source>
</evidence>
<organism evidence="14 15">
    <name type="scientific">Ceratopteris richardii</name>
    <name type="common">Triangle waterfern</name>
    <dbReference type="NCBI Taxonomy" id="49495"/>
    <lineage>
        <taxon>Eukaryota</taxon>
        <taxon>Viridiplantae</taxon>
        <taxon>Streptophyta</taxon>
        <taxon>Embryophyta</taxon>
        <taxon>Tracheophyta</taxon>
        <taxon>Polypodiopsida</taxon>
        <taxon>Polypodiidae</taxon>
        <taxon>Polypodiales</taxon>
        <taxon>Pteridineae</taxon>
        <taxon>Pteridaceae</taxon>
        <taxon>Parkerioideae</taxon>
        <taxon>Ceratopteris</taxon>
    </lineage>
</organism>
<evidence type="ECO:0000256" key="7">
    <source>
        <dbReference type="ARBA" id="ARBA00023157"/>
    </source>
</evidence>
<dbReference type="Pfam" id="PF00190">
    <property type="entry name" value="Cupin_1"/>
    <property type="match status" value="1"/>
</dbReference>
<feature type="domain" description="Cupin type-1" evidence="13">
    <location>
        <begin position="78"/>
        <end position="220"/>
    </location>
</feature>
<dbReference type="SUPFAM" id="SSF51182">
    <property type="entry name" value="RmlC-like cupins"/>
    <property type="match status" value="1"/>
</dbReference>
<comment type="subcellular location">
    <subcellularLocation>
        <location evidence="1 12">Secreted</location>
        <location evidence="1 12">Extracellular space</location>
        <location evidence="1 12">Apoplast</location>
    </subcellularLocation>
</comment>
<dbReference type="GO" id="GO:2000280">
    <property type="term" value="P:regulation of root development"/>
    <property type="evidence" value="ECO:0007669"/>
    <property type="project" value="UniProtKB-ARBA"/>
</dbReference>
<feature type="binding site" evidence="9">
    <location>
        <position position="125"/>
    </location>
    <ligand>
        <name>oxalate</name>
        <dbReference type="ChEBI" id="CHEBI:30623"/>
    </ligand>
</feature>
<dbReference type="CDD" id="cd02241">
    <property type="entry name" value="cupin_OxOx"/>
    <property type="match status" value="1"/>
</dbReference>
<feature type="binding site" evidence="10">
    <location>
        <position position="118"/>
    </location>
    <ligand>
        <name>Mn(2+)</name>
        <dbReference type="ChEBI" id="CHEBI:29035"/>
    </ligand>
</feature>
<keyword evidence="3 12" id="KW-0052">Apoplast</keyword>
<dbReference type="InterPro" id="IPR006045">
    <property type="entry name" value="Cupin_1"/>
</dbReference>
<evidence type="ECO:0000256" key="10">
    <source>
        <dbReference type="PIRSR" id="PIRSR601929-2"/>
    </source>
</evidence>
<gene>
    <name evidence="14" type="ORF">KP509_29G074400</name>
</gene>